<proteinExistence type="predicted"/>
<dbReference type="AlphaFoldDB" id="A0A0P1IA04"/>
<sequence length="66" mass="6455">MEGAGMMHILRVVLLIVAGFALAACGADGEPIQPTMSANVGVGSSGTHVGGGVGFRRGGLGVYLGI</sequence>
<dbReference type="STRING" id="1715692.RUE5091_02166"/>
<evidence type="ECO:0000313" key="1">
    <source>
        <dbReference type="EMBL" id="CUK00749.1"/>
    </source>
</evidence>
<dbReference type="Proteomes" id="UP000051260">
    <property type="component" value="Unassembled WGS sequence"/>
</dbReference>
<protein>
    <submittedName>
        <fullName evidence="1">Uncharacterized protein</fullName>
    </submittedName>
</protein>
<evidence type="ECO:0000313" key="2">
    <source>
        <dbReference type="Proteomes" id="UP000051260"/>
    </source>
</evidence>
<keyword evidence="2" id="KW-1185">Reference proteome</keyword>
<dbReference type="EMBL" id="CYUD01000006">
    <property type="protein sequence ID" value="CUK00749.1"/>
    <property type="molecule type" value="Genomic_DNA"/>
</dbReference>
<organism evidence="1 2">
    <name type="scientific">Ruegeria denitrificans</name>
    <dbReference type="NCBI Taxonomy" id="1715692"/>
    <lineage>
        <taxon>Bacteria</taxon>
        <taxon>Pseudomonadati</taxon>
        <taxon>Pseudomonadota</taxon>
        <taxon>Alphaproteobacteria</taxon>
        <taxon>Rhodobacterales</taxon>
        <taxon>Roseobacteraceae</taxon>
        <taxon>Ruegeria</taxon>
    </lineage>
</organism>
<name>A0A0P1IA04_9RHOB</name>
<accession>A0A0P1IA04</accession>
<gene>
    <name evidence="1" type="ORF">RUE5091_02166</name>
</gene>
<reference evidence="2" key="1">
    <citation type="submission" date="2015-09" db="EMBL/GenBank/DDBJ databases">
        <authorList>
            <person name="Rodrigo-Torres L."/>
            <person name="Arahal D.R."/>
        </authorList>
    </citation>
    <scope>NUCLEOTIDE SEQUENCE [LARGE SCALE GENOMIC DNA]</scope>
    <source>
        <strain evidence="2">CECT 5091</strain>
    </source>
</reference>